<reference evidence="5" key="1">
    <citation type="journal article" date="2023" name="Mol. Biol. Evol.">
        <title>Third-Generation Sequencing Reveals the Adaptive Role of the Epigenome in Three Deep-Sea Polychaetes.</title>
        <authorList>
            <person name="Perez M."/>
            <person name="Aroh O."/>
            <person name="Sun Y."/>
            <person name="Lan Y."/>
            <person name="Juniper S.K."/>
            <person name="Young C.R."/>
            <person name="Angers B."/>
            <person name="Qian P.Y."/>
        </authorList>
    </citation>
    <scope>NUCLEOTIDE SEQUENCE</scope>
    <source>
        <strain evidence="5">R07B-5</strain>
    </source>
</reference>
<protein>
    <recommendedName>
        <fullName evidence="4">Bromo domain-containing protein</fullName>
    </recommendedName>
</protein>
<keyword evidence="1 2" id="KW-0103">Bromodomain</keyword>
<dbReference type="Gene3D" id="1.20.920.10">
    <property type="entry name" value="Bromodomain-like"/>
    <property type="match status" value="1"/>
</dbReference>
<feature type="region of interest" description="Disordered" evidence="3">
    <location>
        <begin position="101"/>
        <end position="140"/>
    </location>
</feature>
<dbReference type="Pfam" id="PF00439">
    <property type="entry name" value="Bromodomain"/>
    <property type="match status" value="1"/>
</dbReference>
<dbReference type="GO" id="GO:0006338">
    <property type="term" value="P:chromatin remodeling"/>
    <property type="evidence" value="ECO:0007669"/>
    <property type="project" value="InterPro"/>
</dbReference>
<dbReference type="SMART" id="SM00297">
    <property type="entry name" value="BROMO"/>
    <property type="match status" value="1"/>
</dbReference>
<feature type="domain" description="Bromo" evidence="4">
    <location>
        <begin position="12"/>
        <end position="82"/>
    </location>
</feature>
<gene>
    <name evidence="5" type="ORF">NP493_746g01035</name>
</gene>
<feature type="compositionally biased region" description="Acidic residues" evidence="3">
    <location>
        <begin position="108"/>
        <end position="125"/>
    </location>
</feature>
<evidence type="ECO:0000256" key="2">
    <source>
        <dbReference type="PROSITE-ProRule" id="PRU00035"/>
    </source>
</evidence>
<accession>A0AAD9KQS9</accession>
<evidence type="ECO:0000256" key="1">
    <source>
        <dbReference type="ARBA" id="ARBA00023117"/>
    </source>
</evidence>
<dbReference type="PRINTS" id="PR00503">
    <property type="entry name" value="BROMODOMAIN"/>
</dbReference>
<proteinExistence type="predicted"/>
<name>A0AAD9KQS9_RIDPI</name>
<dbReference type="InterPro" id="IPR001487">
    <property type="entry name" value="Bromodomain"/>
</dbReference>
<feature type="compositionally biased region" description="Polar residues" evidence="3">
    <location>
        <begin position="126"/>
        <end position="140"/>
    </location>
</feature>
<comment type="caution">
    <text evidence="5">The sequence shown here is derived from an EMBL/GenBank/DDBJ whole genome shotgun (WGS) entry which is preliminary data.</text>
</comment>
<sequence>MNAMGRVLSLVRQRRDAWPFRHPVDEEFAPGYQAVIQCPMDLETMEKKLRNGEYVFRDQFAADFNLIFDNCRKYNGPVNDYTLLANKLEKFVKRVMEKYLPDERESSSSEEDEDSVDNSSSDDDSYQQNMVNNSSTKQGK</sequence>
<evidence type="ECO:0000256" key="3">
    <source>
        <dbReference type="SAM" id="MobiDB-lite"/>
    </source>
</evidence>
<dbReference type="AlphaFoldDB" id="A0AAD9KQS9"/>
<evidence type="ECO:0000313" key="6">
    <source>
        <dbReference type="Proteomes" id="UP001209878"/>
    </source>
</evidence>
<dbReference type="InterPro" id="IPR029614">
    <property type="entry name" value="CECR2"/>
</dbReference>
<evidence type="ECO:0000313" key="5">
    <source>
        <dbReference type="EMBL" id="KAK2175125.1"/>
    </source>
</evidence>
<dbReference type="GO" id="GO:0090537">
    <property type="term" value="C:CERF complex"/>
    <property type="evidence" value="ECO:0007669"/>
    <property type="project" value="InterPro"/>
</dbReference>
<dbReference type="InterPro" id="IPR036427">
    <property type="entry name" value="Bromodomain-like_sf"/>
</dbReference>
<dbReference type="Proteomes" id="UP001209878">
    <property type="component" value="Unassembled WGS sequence"/>
</dbReference>
<dbReference type="PROSITE" id="PS50014">
    <property type="entry name" value="BROMODOMAIN_2"/>
    <property type="match status" value="1"/>
</dbReference>
<keyword evidence="6" id="KW-1185">Reference proteome</keyword>
<evidence type="ECO:0000259" key="4">
    <source>
        <dbReference type="PROSITE" id="PS50014"/>
    </source>
</evidence>
<dbReference type="EMBL" id="JAODUO010000748">
    <property type="protein sequence ID" value="KAK2175125.1"/>
    <property type="molecule type" value="Genomic_DNA"/>
</dbReference>
<dbReference type="PANTHER" id="PTHR47092">
    <property type="entry name" value="CAT EYE SYNDROME CRITICAL REGION PROTEIN 2"/>
    <property type="match status" value="1"/>
</dbReference>
<organism evidence="5 6">
    <name type="scientific">Ridgeia piscesae</name>
    <name type="common">Tubeworm</name>
    <dbReference type="NCBI Taxonomy" id="27915"/>
    <lineage>
        <taxon>Eukaryota</taxon>
        <taxon>Metazoa</taxon>
        <taxon>Spiralia</taxon>
        <taxon>Lophotrochozoa</taxon>
        <taxon>Annelida</taxon>
        <taxon>Polychaeta</taxon>
        <taxon>Sedentaria</taxon>
        <taxon>Canalipalpata</taxon>
        <taxon>Sabellida</taxon>
        <taxon>Siboglinidae</taxon>
        <taxon>Ridgeia</taxon>
    </lineage>
</organism>
<dbReference type="PANTHER" id="PTHR47092:SF1">
    <property type="entry name" value="CHROMATIN REMODELING REGULATOR CECR2"/>
    <property type="match status" value="1"/>
</dbReference>
<dbReference type="SUPFAM" id="SSF47370">
    <property type="entry name" value="Bromodomain"/>
    <property type="match status" value="1"/>
</dbReference>